<organism evidence="2 3">
    <name type="scientific">Scylla paramamosain</name>
    <name type="common">Mud crab</name>
    <dbReference type="NCBI Taxonomy" id="85552"/>
    <lineage>
        <taxon>Eukaryota</taxon>
        <taxon>Metazoa</taxon>
        <taxon>Ecdysozoa</taxon>
        <taxon>Arthropoda</taxon>
        <taxon>Crustacea</taxon>
        <taxon>Multicrustacea</taxon>
        <taxon>Malacostraca</taxon>
        <taxon>Eumalacostraca</taxon>
        <taxon>Eucarida</taxon>
        <taxon>Decapoda</taxon>
        <taxon>Pleocyemata</taxon>
        <taxon>Brachyura</taxon>
        <taxon>Eubrachyura</taxon>
        <taxon>Portunoidea</taxon>
        <taxon>Portunidae</taxon>
        <taxon>Portuninae</taxon>
        <taxon>Scylla</taxon>
    </lineage>
</organism>
<protein>
    <submittedName>
        <fullName evidence="2">Uncharacterized protein</fullName>
    </submittedName>
</protein>
<evidence type="ECO:0000313" key="3">
    <source>
        <dbReference type="Proteomes" id="UP001487740"/>
    </source>
</evidence>
<keyword evidence="3" id="KW-1185">Reference proteome</keyword>
<dbReference type="Proteomes" id="UP001487740">
    <property type="component" value="Unassembled WGS sequence"/>
</dbReference>
<reference evidence="2 3" key="1">
    <citation type="submission" date="2023-03" db="EMBL/GenBank/DDBJ databases">
        <title>High-quality genome of Scylla paramamosain provides insights in environmental adaptation.</title>
        <authorList>
            <person name="Zhang L."/>
        </authorList>
    </citation>
    <scope>NUCLEOTIDE SEQUENCE [LARGE SCALE GENOMIC DNA]</scope>
    <source>
        <strain evidence="2">LZ_2023a</strain>
        <tissue evidence="2">Muscle</tissue>
    </source>
</reference>
<feature type="compositionally biased region" description="Basic and acidic residues" evidence="1">
    <location>
        <begin position="138"/>
        <end position="152"/>
    </location>
</feature>
<dbReference type="EMBL" id="JARAKH010000031">
    <property type="protein sequence ID" value="KAK8385998.1"/>
    <property type="molecule type" value="Genomic_DNA"/>
</dbReference>
<comment type="caution">
    <text evidence="2">The sequence shown here is derived from an EMBL/GenBank/DDBJ whole genome shotgun (WGS) entry which is preliminary data.</text>
</comment>
<feature type="region of interest" description="Disordered" evidence="1">
    <location>
        <begin position="138"/>
        <end position="163"/>
    </location>
</feature>
<dbReference type="AlphaFoldDB" id="A0AAW0TFT4"/>
<evidence type="ECO:0000256" key="1">
    <source>
        <dbReference type="SAM" id="MobiDB-lite"/>
    </source>
</evidence>
<feature type="compositionally biased region" description="Polar residues" evidence="1">
    <location>
        <begin position="207"/>
        <end position="216"/>
    </location>
</feature>
<name>A0AAW0TFT4_SCYPA</name>
<feature type="region of interest" description="Disordered" evidence="1">
    <location>
        <begin position="207"/>
        <end position="239"/>
    </location>
</feature>
<accession>A0AAW0TFT4</accession>
<evidence type="ECO:0000313" key="2">
    <source>
        <dbReference type="EMBL" id="KAK8385998.1"/>
    </source>
</evidence>
<gene>
    <name evidence="2" type="ORF">O3P69_010622</name>
</gene>
<sequence>MLRESSLGLLWYLSKNTSSYNTAARLDIFTSRQRCVIVRKESDMCEGDCGGSVKEVAWENVKEVATEKTSTPRLLTHTYTHAHTLKPTQGSSSMQAIRTSYAAAYTGEIPGPRGTAAPPSGPRNGTALTATQNRLTKEKKPLGDPTCEDRPQATRVSGLTDRVTQGAKSSTSLHLALSALTNAQLAIHAALPTLSLPSLPPRLTQASLHSRTNRIMQDTRKTPIGYPRRSTHPTGPPHPPAGVRILSYLFLIAGLLAMLQD</sequence>
<proteinExistence type="predicted"/>